<feature type="transmembrane region" description="Helical" evidence="6">
    <location>
        <begin position="228"/>
        <end position="254"/>
    </location>
</feature>
<dbReference type="RefSeq" id="WP_035062006.1">
    <property type="nucleotide sequence ID" value="NZ_AXCZ01000155.1"/>
</dbReference>
<comment type="caution">
    <text evidence="7">The sequence shown here is derived from an EMBL/GenBank/DDBJ whole genome shotgun (WGS) entry which is preliminary data.</text>
</comment>
<keyword evidence="4 6" id="KW-1133">Transmembrane helix</keyword>
<evidence type="ECO:0000256" key="2">
    <source>
        <dbReference type="ARBA" id="ARBA00009142"/>
    </source>
</evidence>
<feature type="transmembrane region" description="Helical" evidence="6">
    <location>
        <begin position="79"/>
        <end position="100"/>
    </location>
</feature>
<feature type="transmembrane region" description="Helical" evidence="6">
    <location>
        <begin position="107"/>
        <end position="125"/>
    </location>
</feature>
<keyword evidence="3 6" id="KW-0812">Transmembrane</keyword>
<dbReference type="PANTHER" id="PTHR43701:SF2">
    <property type="entry name" value="MEMBRANE TRANSPORTER PROTEIN YJNA-RELATED"/>
    <property type="match status" value="1"/>
</dbReference>
<evidence type="ECO:0000256" key="3">
    <source>
        <dbReference type="ARBA" id="ARBA00022692"/>
    </source>
</evidence>
<keyword evidence="8" id="KW-1185">Reference proteome</keyword>
<sequence>MAPGPQPHRPALVRLVVIGLVGGLMAGLFGVGGGLLMVPLLITFAGLDQRRAAAASLLAIVPTSVVGATGYALRGEVDVPVAALVAVGGVVGAHLGARLMRVLPRPWLRWMFITLLVAVAAYMAFVEPARGTQIDLTPGSGAGLLATGVVMGVTAGLFGVGGGLITVPALIVLFGAGDLVAKGTSLLVIVPTAIAGTWANHRGGQLDVRTGLVVGGCGTLASFGGVELAFLVPAHLSGVLFAALVMTSAVQLTIRTLRRRRRG</sequence>
<proteinExistence type="inferred from homology"/>
<evidence type="ECO:0000313" key="7">
    <source>
        <dbReference type="EMBL" id="KGM10136.1"/>
    </source>
</evidence>
<evidence type="ECO:0000256" key="5">
    <source>
        <dbReference type="ARBA" id="ARBA00023136"/>
    </source>
</evidence>
<keyword evidence="6" id="KW-1003">Cell membrane</keyword>
<gene>
    <name evidence="7" type="ORF">N869_05040</name>
</gene>
<dbReference type="PANTHER" id="PTHR43701">
    <property type="entry name" value="MEMBRANE TRANSPORTER PROTEIN MJ0441-RELATED"/>
    <property type="match status" value="1"/>
</dbReference>
<dbReference type="EMBL" id="AXCZ01000155">
    <property type="protein sequence ID" value="KGM10136.1"/>
    <property type="molecule type" value="Genomic_DNA"/>
</dbReference>
<evidence type="ECO:0000256" key="1">
    <source>
        <dbReference type="ARBA" id="ARBA00004141"/>
    </source>
</evidence>
<dbReference type="GO" id="GO:0005886">
    <property type="term" value="C:plasma membrane"/>
    <property type="evidence" value="ECO:0007669"/>
    <property type="project" value="UniProtKB-SubCell"/>
</dbReference>
<feature type="transmembrane region" description="Helical" evidence="6">
    <location>
        <begin position="12"/>
        <end position="42"/>
    </location>
</feature>
<dbReference type="InterPro" id="IPR002781">
    <property type="entry name" value="TM_pro_TauE-like"/>
</dbReference>
<dbReference type="AlphaFoldDB" id="A0A0A0BQ88"/>
<feature type="transmembrane region" description="Helical" evidence="6">
    <location>
        <begin position="179"/>
        <end position="199"/>
    </location>
</feature>
<dbReference type="Proteomes" id="UP000054314">
    <property type="component" value="Unassembled WGS sequence"/>
</dbReference>
<evidence type="ECO:0000256" key="6">
    <source>
        <dbReference type="RuleBase" id="RU363041"/>
    </source>
</evidence>
<protein>
    <recommendedName>
        <fullName evidence="6">Probable membrane transporter protein</fullName>
    </recommendedName>
</protein>
<accession>A0A0A0BQ88</accession>
<feature type="transmembrane region" description="Helical" evidence="6">
    <location>
        <begin position="54"/>
        <end position="73"/>
    </location>
</feature>
<keyword evidence="5 6" id="KW-0472">Membrane</keyword>
<dbReference type="Pfam" id="PF01925">
    <property type="entry name" value="TauE"/>
    <property type="match status" value="2"/>
</dbReference>
<feature type="transmembrane region" description="Helical" evidence="6">
    <location>
        <begin position="145"/>
        <end position="172"/>
    </location>
</feature>
<comment type="subcellular location">
    <subcellularLocation>
        <location evidence="6">Cell membrane</location>
        <topology evidence="6">Multi-pass membrane protein</topology>
    </subcellularLocation>
    <subcellularLocation>
        <location evidence="1">Membrane</location>
        <topology evidence="1">Multi-pass membrane protein</topology>
    </subcellularLocation>
</comment>
<evidence type="ECO:0000256" key="4">
    <source>
        <dbReference type="ARBA" id="ARBA00022989"/>
    </source>
</evidence>
<comment type="similarity">
    <text evidence="2 6">Belongs to the 4-toluene sulfonate uptake permease (TSUP) (TC 2.A.102) family.</text>
</comment>
<evidence type="ECO:0000313" key="8">
    <source>
        <dbReference type="Proteomes" id="UP000054314"/>
    </source>
</evidence>
<organism evidence="7 8">
    <name type="scientific">Cellulomonas bogoriensis 69B4 = DSM 16987</name>
    <dbReference type="NCBI Taxonomy" id="1386082"/>
    <lineage>
        <taxon>Bacteria</taxon>
        <taxon>Bacillati</taxon>
        <taxon>Actinomycetota</taxon>
        <taxon>Actinomycetes</taxon>
        <taxon>Micrococcales</taxon>
        <taxon>Cellulomonadaceae</taxon>
        <taxon>Cellulomonas</taxon>
    </lineage>
</organism>
<dbReference type="InterPro" id="IPR051598">
    <property type="entry name" value="TSUP/Inactive_protease-like"/>
</dbReference>
<reference evidence="7 8" key="1">
    <citation type="submission" date="2013-08" db="EMBL/GenBank/DDBJ databases">
        <title>Genome sequencing of Cellulomonas bogoriensis 69B4.</title>
        <authorList>
            <person name="Chen F."/>
            <person name="Li Y."/>
            <person name="Wang G."/>
        </authorList>
    </citation>
    <scope>NUCLEOTIDE SEQUENCE [LARGE SCALE GENOMIC DNA]</scope>
    <source>
        <strain evidence="7 8">69B4</strain>
    </source>
</reference>
<name>A0A0A0BQ88_9CELL</name>